<evidence type="ECO:0000313" key="1">
    <source>
        <dbReference type="EMBL" id="MEQ2219065.1"/>
    </source>
</evidence>
<reference evidence="1 2" key="1">
    <citation type="submission" date="2021-06" db="EMBL/GenBank/DDBJ databases">
        <authorList>
            <person name="Palmer J.M."/>
        </authorList>
    </citation>
    <scope>NUCLEOTIDE SEQUENCE [LARGE SCALE GENOMIC DNA]</scope>
    <source>
        <strain evidence="1 2">XC_2019</strain>
        <tissue evidence="1">Muscle</tissue>
    </source>
</reference>
<keyword evidence="2" id="KW-1185">Reference proteome</keyword>
<protein>
    <recommendedName>
        <fullName evidence="3">Secreted protein</fullName>
    </recommendedName>
</protein>
<dbReference type="Proteomes" id="UP001434883">
    <property type="component" value="Unassembled WGS sequence"/>
</dbReference>
<organism evidence="1 2">
    <name type="scientific">Xenoophorus captivus</name>
    <dbReference type="NCBI Taxonomy" id="1517983"/>
    <lineage>
        <taxon>Eukaryota</taxon>
        <taxon>Metazoa</taxon>
        <taxon>Chordata</taxon>
        <taxon>Craniata</taxon>
        <taxon>Vertebrata</taxon>
        <taxon>Euteleostomi</taxon>
        <taxon>Actinopterygii</taxon>
        <taxon>Neopterygii</taxon>
        <taxon>Teleostei</taxon>
        <taxon>Neoteleostei</taxon>
        <taxon>Acanthomorphata</taxon>
        <taxon>Ovalentaria</taxon>
        <taxon>Atherinomorphae</taxon>
        <taxon>Cyprinodontiformes</taxon>
        <taxon>Goodeidae</taxon>
        <taxon>Xenoophorus</taxon>
    </lineage>
</organism>
<evidence type="ECO:0000313" key="2">
    <source>
        <dbReference type="Proteomes" id="UP001434883"/>
    </source>
</evidence>
<name>A0ABV0SFR1_9TELE</name>
<sequence length="117" mass="12924">MFLISCIIQHVETALISFFSSFTFLGDESFSAAEFRLSASSCQQKTGGLGTAGKGTQTEATNCETDYGSLSKLLPLLQICIKHWQLVAVTVDLHVRKHHTPLHCFTVPRAEMFECLV</sequence>
<accession>A0ABV0SFR1</accession>
<proteinExistence type="predicted"/>
<evidence type="ECO:0008006" key="3">
    <source>
        <dbReference type="Google" id="ProtNLM"/>
    </source>
</evidence>
<gene>
    <name evidence="1" type="ORF">XENOCAPTIV_012022</name>
</gene>
<dbReference type="EMBL" id="JAHRIN010078170">
    <property type="protein sequence ID" value="MEQ2219065.1"/>
    <property type="molecule type" value="Genomic_DNA"/>
</dbReference>
<comment type="caution">
    <text evidence="1">The sequence shown here is derived from an EMBL/GenBank/DDBJ whole genome shotgun (WGS) entry which is preliminary data.</text>
</comment>